<dbReference type="HOGENOM" id="CLU_018816_15_2_5"/>
<proteinExistence type="inferred from homology"/>
<keyword evidence="5" id="KW-0175">Coiled coil</keyword>
<dbReference type="Gene3D" id="2.40.50.100">
    <property type="match status" value="1"/>
</dbReference>
<evidence type="ECO:0000313" key="9">
    <source>
        <dbReference type="EMBL" id="EEQ94514.1"/>
    </source>
</evidence>
<keyword evidence="4 6" id="KW-0472">Membrane</keyword>
<dbReference type="GO" id="GO:0016020">
    <property type="term" value="C:membrane"/>
    <property type="evidence" value="ECO:0007669"/>
    <property type="project" value="InterPro"/>
</dbReference>
<evidence type="ECO:0000259" key="7">
    <source>
        <dbReference type="Pfam" id="PF25917"/>
    </source>
</evidence>
<dbReference type="InterPro" id="IPR050393">
    <property type="entry name" value="MFP_Efflux_Pump"/>
</dbReference>
<feature type="transmembrane region" description="Helical" evidence="6">
    <location>
        <begin position="30"/>
        <end position="56"/>
    </location>
</feature>
<sequence length="319" mass="35175">MASSAFQSSILRHAPRRVVRRFKLASKMKYITIISGRVLLTLSMVGCAAVLSWHLWTFYMEAPWTRDAHIRADIVQLAPDVSGPVAEILVPDNAWVEKGAPLFRIETDRFKLALREAEARIQSMKAAVQLARADFERYQLLASKGAASLKQRQQAESQMHQADAAYQAALAARDLAALNLERTTVKAPASGAITNFSLRKGNYVSAGSAIGVLVERESIYVAGYFEETKLPRIHINDVVRIDIMGEREPLVGHVASIAAGIEDRERSDSVGSFASVAPTFSWIRLAQRIPVRIEIDDIPDAVRLIAGRTATVTIEPARE</sequence>
<dbReference type="Gene3D" id="1.10.287.470">
    <property type="entry name" value="Helix hairpin bin"/>
    <property type="match status" value="1"/>
</dbReference>
<feature type="domain" description="Multidrug resistance protein MdtA-like barrel-sandwich hybrid" evidence="7">
    <location>
        <begin position="74"/>
        <end position="214"/>
    </location>
</feature>
<evidence type="ECO:0000259" key="8">
    <source>
        <dbReference type="Pfam" id="PF25963"/>
    </source>
</evidence>
<evidence type="ECO:0000256" key="4">
    <source>
        <dbReference type="ARBA" id="ARBA00023136"/>
    </source>
</evidence>
<accession>C4WQK5</accession>
<organism evidence="9 10">
    <name type="scientific">Brucella intermedia LMG 3301</name>
    <dbReference type="NCBI Taxonomy" id="641118"/>
    <lineage>
        <taxon>Bacteria</taxon>
        <taxon>Pseudomonadati</taxon>
        <taxon>Pseudomonadota</taxon>
        <taxon>Alphaproteobacteria</taxon>
        <taxon>Hyphomicrobiales</taxon>
        <taxon>Brucellaceae</taxon>
        <taxon>Brucella/Ochrobactrum group</taxon>
        <taxon>Brucella</taxon>
    </lineage>
</organism>
<dbReference type="AlphaFoldDB" id="C4WQK5"/>
<dbReference type="NCBIfam" id="TIGR01730">
    <property type="entry name" value="RND_mfp"/>
    <property type="match status" value="1"/>
</dbReference>
<gene>
    <name evidence="9" type="ORF">OINT_2001746</name>
</gene>
<comment type="similarity">
    <text evidence="1">Belongs to the membrane fusion protein (MFP) (TC 8.A.1) family.</text>
</comment>
<dbReference type="InterPro" id="IPR058634">
    <property type="entry name" value="AaeA-lik-b-barrel"/>
</dbReference>
<evidence type="ECO:0000256" key="6">
    <source>
        <dbReference type="SAM" id="Phobius"/>
    </source>
</evidence>
<feature type="domain" description="p-hydroxybenzoic acid efflux pump subunit AaeA-like beta-barrel" evidence="8">
    <location>
        <begin position="218"/>
        <end position="314"/>
    </location>
</feature>
<dbReference type="EMBL" id="ACQA01000002">
    <property type="protein sequence ID" value="EEQ94514.1"/>
    <property type="molecule type" value="Genomic_DNA"/>
</dbReference>
<reference evidence="9 10" key="1">
    <citation type="submission" date="2009-05" db="EMBL/GenBank/DDBJ databases">
        <authorList>
            <person name="Setubal J.C."/>
            <person name="Boyle S."/>
            <person name="Crasta O.R."/>
            <person name="Gillespie J.J."/>
            <person name="Kenyon R.W."/>
            <person name="Lu J."/>
            <person name="Mane S."/>
            <person name="Nagrani S."/>
            <person name="Shallom J.M."/>
            <person name="Shallom S."/>
            <person name="Shukla M."/>
            <person name="Snyder E.E."/>
            <person name="Sobral B.W."/>
            <person name="Wattam A.R."/>
            <person name="Will R."/>
            <person name="Williams K."/>
            <person name="Yoo H."/>
            <person name="Munk C."/>
            <person name="Tapia R."/>
            <person name="Green L."/>
            <person name="Rogers Y."/>
            <person name="Detter J.C."/>
            <person name="Bruce D."/>
            <person name="Brettin T.S."/>
            <person name="Tsolis R."/>
        </authorList>
    </citation>
    <scope>NUCLEOTIDE SEQUENCE [LARGE SCALE GENOMIC DNA]</scope>
    <source>
        <strain evidence="9 10">LMG 3301</strain>
    </source>
</reference>
<dbReference type="Pfam" id="PF25917">
    <property type="entry name" value="BSH_RND"/>
    <property type="match status" value="1"/>
</dbReference>
<evidence type="ECO:0000313" key="10">
    <source>
        <dbReference type="Proteomes" id="UP000004386"/>
    </source>
</evidence>
<keyword evidence="2 6" id="KW-0812">Transmembrane</keyword>
<comment type="caution">
    <text evidence="9">The sequence shown here is derived from an EMBL/GenBank/DDBJ whole genome shotgun (WGS) entry which is preliminary data.</text>
</comment>
<feature type="coiled-coil region" evidence="5">
    <location>
        <begin position="114"/>
        <end position="172"/>
    </location>
</feature>
<dbReference type="SUPFAM" id="SSF111369">
    <property type="entry name" value="HlyD-like secretion proteins"/>
    <property type="match status" value="1"/>
</dbReference>
<dbReference type="InterPro" id="IPR058625">
    <property type="entry name" value="MdtA-like_BSH"/>
</dbReference>
<dbReference type="GO" id="GO:0022857">
    <property type="term" value="F:transmembrane transporter activity"/>
    <property type="evidence" value="ECO:0007669"/>
    <property type="project" value="InterPro"/>
</dbReference>
<evidence type="ECO:0000256" key="3">
    <source>
        <dbReference type="ARBA" id="ARBA00022989"/>
    </source>
</evidence>
<dbReference type="InterPro" id="IPR006143">
    <property type="entry name" value="RND_pump_MFP"/>
</dbReference>
<evidence type="ECO:0000256" key="1">
    <source>
        <dbReference type="ARBA" id="ARBA00009477"/>
    </source>
</evidence>
<evidence type="ECO:0000256" key="2">
    <source>
        <dbReference type="ARBA" id="ARBA00022692"/>
    </source>
</evidence>
<dbReference type="PANTHER" id="PTHR30367:SF12">
    <property type="entry name" value="P-HYDROXYBENZOIC ACID EFFLUX PUMP SUBUNIT AAEA"/>
    <property type="match status" value="1"/>
</dbReference>
<keyword evidence="3 6" id="KW-1133">Transmembrane helix</keyword>
<dbReference type="PANTHER" id="PTHR30367">
    <property type="entry name" value="P-HYDROXYBENZOIC ACID EFFLUX PUMP SUBUNIT AAEA-RELATED"/>
    <property type="match status" value="1"/>
</dbReference>
<dbReference type="Proteomes" id="UP000004386">
    <property type="component" value="Unassembled WGS sequence"/>
</dbReference>
<evidence type="ECO:0000256" key="5">
    <source>
        <dbReference type="SAM" id="Coils"/>
    </source>
</evidence>
<protein>
    <submittedName>
        <fullName evidence="9">p-hydroxybenzoic acid efflux pump subunit aaeA</fullName>
    </submittedName>
</protein>
<name>C4WQK5_9HYPH</name>
<dbReference type="Gene3D" id="2.40.30.170">
    <property type="match status" value="1"/>
</dbReference>
<dbReference type="Pfam" id="PF25963">
    <property type="entry name" value="Beta-barrel_AAEA"/>
    <property type="match status" value="1"/>
</dbReference>